<protein>
    <recommendedName>
        <fullName evidence="2">SseB protein N-terminal domain-containing protein</fullName>
    </recommendedName>
</protein>
<proteinExistence type="predicted"/>
<dbReference type="Proteomes" id="UP000547528">
    <property type="component" value="Unassembled WGS sequence"/>
</dbReference>
<name>A0A7W5TW27_9MICC</name>
<dbReference type="RefSeq" id="WP_183357776.1">
    <property type="nucleotide sequence ID" value="NZ_BAABKR010000001.1"/>
</dbReference>
<sequence length="295" mass="30926">MSSQQLPAHIANLLERQQRTEHGEPADSAGVAWSGRDLSGAGNPLHTFDGDDGHTPAPIAAARRRLIAGETDEAQFVASLAGQRLFAPVIATGTGDADHGDKEADISLVSLTAPDGRRAMPVFTSVQALTGWHRQARPVAAEAERVMLAALAEDAELVVLDPGAAEAPAELTYVIRRPALEALAQGRLWTPSYLDHELAQALDELPDQCPGVAQLVLKPHRGIITQAGNGARVLGGGHGPELSLGVVVKPGTDAVGQRLALAAVEAACADVEMLSQRADSLHIQLVDGELVEQPR</sequence>
<evidence type="ECO:0000313" key="4">
    <source>
        <dbReference type="EMBL" id="MBB3667669.1"/>
    </source>
</evidence>
<evidence type="ECO:0000259" key="2">
    <source>
        <dbReference type="Pfam" id="PF07179"/>
    </source>
</evidence>
<comment type="caution">
    <text evidence="4">The sequence shown here is derived from an EMBL/GenBank/DDBJ whole genome shotgun (WGS) entry which is preliminary data.</text>
</comment>
<feature type="compositionally biased region" description="Basic and acidic residues" evidence="1">
    <location>
        <begin position="16"/>
        <end position="25"/>
    </location>
</feature>
<keyword evidence="5" id="KW-1185">Reference proteome</keyword>
<evidence type="ECO:0000313" key="3">
    <source>
        <dbReference type="EMBL" id="MBB3667463.1"/>
    </source>
</evidence>
<dbReference type="Pfam" id="PF07179">
    <property type="entry name" value="SseB"/>
    <property type="match status" value="1"/>
</dbReference>
<dbReference type="AlphaFoldDB" id="A0A7W5TW27"/>
<dbReference type="InterPro" id="IPR009839">
    <property type="entry name" value="SseB_N"/>
</dbReference>
<gene>
    <name evidence="3" type="ORF">FHX47_001056</name>
    <name evidence="4" type="ORF">FHX47_001288</name>
</gene>
<evidence type="ECO:0000313" key="5">
    <source>
        <dbReference type="Proteomes" id="UP000547528"/>
    </source>
</evidence>
<feature type="domain" description="SseB protein N-terminal" evidence="2">
    <location>
        <begin position="69"/>
        <end position="164"/>
    </location>
</feature>
<evidence type="ECO:0000256" key="1">
    <source>
        <dbReference type="SAM" id="MobiDB-lite"/>
    </source>
</evidence>
<dbReference type="EMBL" id="JACIBT010000001">
    <property type="protein sequence ID" value="MBB3667463.1"/>
    <property type="molecule type" value="Genomic_DNA"/>
</dbReference>
<feature type="region of interest" description="Disordered" evidence="1">
    <location>
        <begin position="16"/>
        <end position="54"/>
    </location>
</feature>
<organism evidence="4 5">
    <name type="scientific">Garicola koreensis</name>
    <dbReference type="NCBI Taxonomy" id="1262554"/>
    <lineage>
        <taxon>Bacteria</taxon>
        <taxon>Bacillati</taxon>
        <taxon>Actinomycetota</taxon>
        <taxon>Actinomycetes</taxon>
        <taxon>Micrococcales</taxon>
        <taxon>Micrococcaceae</taxon>
        <taxon>Garicola</taxon>
    </lineage>
</organism>
<reference evidence="4 5" key="1">
    <citation type="submission" date="2020-08" db="EMBL/GenBank/DDBJ databases">
        <title>Sequencing the genomes of 1000 actinobacteria strains.</title>
        <authorList>
            <person name="Klenk H.-P."/>
        </authorList>
    </citation>
    <scope>NUCLEOTIDE SEQUENCE [LARGE SCALE GENOMIC DNA]</scope>
    <source>
        <strain evidence="4 5">DSM 28238</strain>
    </source>
</reference>
<dbReference type="EMBL" id="JACIBT010000002">
    <property type="protein sequence ID" value="MBB3667669.1"/>
    <property type="molecule type" value="Genomic_DNA"/>
</dbReference>
<accession>A0A7W5TW27</accession>